<keyword evidence="2" id="KW-0732">Signal</keyword>
<evidence type="ECO:0000313" key="4">
    <source>
        <dbReference type="Proteomes" id="UP000318720"/>
    </source>
</evidence>
<feature type="region of interest" description="Disordered" evidence="1">
    <location>
        <begin position="215"/>
        <end position="236"/>
    </location>
</feature>
<evidence type="ECO:0000256" key="2">
    <source>
        <dbReference type="SAM" id="SignalP"/>
    </source>
</evidence>
<name>A0AAE9B1X9_9ACTN</name>
<feature type="compositionally biased region" description="Polar residues" evidence="1">
    <location>
        <begin position="217"/>
        <end position="229"/>
    </location>
</feature>
<sequence length="374" mass="40778">MWGSTWRFASVALGAVCVLVGGPALAADSTTHAASQSLHNRAFLEANAYSKLPQFKVVDWEDRDYLLTCDDIVDKPVQAAIRNGKGIVKNGDIGGYDRWEVEVQRTVQGRLPRLGDVTAVLFYCSPQPSNFFRQELRVYSTDDGSEIGRTPTFDVPELPPQYQPKSLVIKNGRLASDVKFYGPDDSHADGPSILRHVTWTWENNRFVTHGADAKSEAQGQSDLSRQPITVNGMGSLKMGMSRNEAAKEIGMPIPGKEGRRVCTDFTVEGGPEGLLLRFTSNRLVAIYVQRPATTISTRAGIHIGSTRGDVLNTYAGEITATTPDYGGEELVFAPSAPEFSGRVIRFEISDSAVETFIAGERDWAVFAPSCGAPE</sequence>
<accession>A0AAE9B1X9</accession>
<dbReference type="RefSeq" id="WP_141581510.1">
    <property type="nucleotide sequence ID" value="NZ_SPAZ01000077.1"/>
</dbReference>
<feature type="signal peptide" evidence="2">
    <location>
        <begin position="1"/>
        <end position="26"/>
    </location>
</feature>
<evidence type="ECO:0000313" key="3">
    <source>
        <dbReference type="EMBL" id="TQE36849.1"/>
    </source>
</evidence>
<proteinExistence type="predicted"/>
<organism evidence="3 4">
    <name type="scientific">Streptomyces ipomoeae</name>
    <dbReference type="NCBI Taxonomy" id="103232"/>
    <lineage>
        <taxon>Bacteria</taxon>
        <taxon>Bacillati</taxon>
        <taxon>Actinomycetota</taxon>
        <taxon>Actinomycetes</taxon>
        <taxon>Kitasatosporales</taxon>
        <taxon>Streptomycetaceae</taxon>
        <taxon>Streptomyces</taxon>
    </lineage>
</organism>
<protein>
    <submittedName>
        <fullName evidence="3">Uncharacterized protein</fullName>
    </submittedName>
</protein>
<dbReference type="Proteomes" id="UP000318720">
    <property type="component" value="Unassembled WGS sequence"/>
</dbReference>
<reference evidence="3 4" key="1">
    <citation type="submission" date="2019-03" db="EMBL/GenBank/DDBJ databases">
        <title>Comparative genomic analyses of the sweetpotato soil rot pathogen, Streptomyces ipomoeae.</title>
        <authorList>
            <person name="Ruschel Soares N."/>
            <person name="Badger J.H."/>
            <person name="Huguet-Tapia J.C."/>
            <person name="Clark C.A."/>
            <person name="Pettis G.S."/>
        </authorList>
    </citation>
    <scope>NUCLEOTIDE SEQUENCE [LARGE SCALE GENOMIC DNA]</scope>
    <source>
        <strain evidence="3 4">88-35</strain>
    </source>
</reference>
<dbReference type="AlphaFoldDB" id="A0AAE9B1X9"/>
<feature type="chain" id="PRO_5041921616" evidence="2">
    <location>
        <begin position="27"/>
        <end position="374"/>
    </location>
</feature>
<gene>
    <name evidence="3" type="ORF">Sipo8835_09275</name>
</gene>
<dbReference type="EMBL" id="SPAZ01000077">
    <property type="protein sequence ID" value="TQE36849.1"/>
    <property type="molecule type" value="Genomic_DNA"/>
</dbReference>
<evidence type="ECO:0000256" key="1">
    <source>
        <dbReference type="SAM" id="MobiDB-lite"/>
    </source>
</evidence>
<comment type="caution">
    <text evidence="3">The sequence shown here is derived from an EMBL/GenBank/DDBJ whole genome shotgun (WGS) entry which is preliminary data.</text>
</comment>